<dbReference type="Gene3D" id="1.10.10.10">
    <property type="entry name" value="Winged helix-like DNA-binding domain superfamily/Winged helix DNA-binding domain"/>
    <property type="match status" value="1"/>
</dbReference>
<dbReference type="InterPro" id="IPR005119">
    <property type="entry name" value="LysR_subst-bd"/>
</dbReference>
<accession>A0A380B9W8</accession>
<evidence type="ECO:0000256" key="1">
    <source>
        <dbReference type="ARBA" id="ARBA00009437"/>
    </source>
</evidence>
<dbReference type="Proteomes" id="UP000254893">
    <property type="component" value="Unassembled WGS sequence"/>
</dbReference>
<dbReference type="InterPro" id="IPR036388">
    <property type="entry name" value="WH-like_DNA-bd_sf"/>
</dbReference>
<dbReference type="SUPFAM" id="SSF46785">
    <property type="entry name" value="Winged helix' DNA-binding domain"/>
    <property type="match status" value="1"/>
</dbReference>
<dbReference type="InterPro" id="IPR036390">
    <property type="entry name" value="WH_DNA-bd_sf"/>
</dbReference>
<evidence type="ECO:0000256" key="4">
    <source>
        <dbReference type="ARBA" id="ARBA00023163"/>
    </source>
</evidence>
<dbReference type="PRINTS" id="PR00039">
    <property type="entry name" value="HTHLYSR"/>
</dbReference>
<dbReference type="GO" id="GO:0003700">
    <property type="term" value="F:DNA-binding transcription factor activity"/>
    <property type="evidence" value="ECO:0007669"/>
    <property type="project" value="InterPro"/>
</dbReference>
<dbReference type="Pfam" id="PF00126">
    <property type="entry name" value="HTH_1"/>
    <property type="match status" value="1"/>
</dbReference>
<keyword evidence="4" id="KW-0804">Transcription</keyword>
<organism evidence="6 7">
    <name type="scientific">Sphingobacterium spiritivorum</name>
    <name type="common">Flavobacterium spiritivorum</name>
    <dbReference type="NCBI Taxonomy" id="258"/>
    <lineage>
        <taxon>Bacteria</taxon>
        <taxon>Pseudomonadati</taxon>
        <taxon>Bacteroidota</taxon>
        <taxon>Sphingobacteriia</taxon>
        <taxon>Sphingobacteriales</taxon>
        <taxon>Sphingobacteriaceae</taxon>
        <taxon>Sphingobacterium</taxon>
    </lineage>
</organism>
<dbReference type="GO" id="GO:0032993">
    <property type="term" value="C:protein-DNA complex"/>
    <property type="evidence" value="ECO:0007669"/>
    <property type="project" value="TreeGrafter"/>
</dbReference>
<proteinExistence type="inferred from homology"/>
<dbReference type="FunFam" id="1.10.10.10:FF:000001">
    <property type="entry name" value="LysR family transcriptional regulator"/>
    <property type="match status" value="1"/>
</dbReference>
<evidence type="ECO:0000313" key="6">
    <source>
        <dbReference type="EMBL" id="SUI97776.1"/>
    </source>
</evidence>
<dbReference type="AlphaFoldDB" id="A0A380B9W8"/>
<evidence type="ECO:0000313" key="7">
    <source>
        <dbReference type="Proteomes" id="UP000254893"/>
    </source>
</evidence>
<comment type="similarity">
    <text evidence="1">Belongs to the LysR transcriptional regulatory family.</text>
</comment>
<evidence type="ECO:0000259" key="5">
    <source>
        <dbReference type="PROSITE" id="PS50931"/>
    </source>
</evidence>
<evidence type="ECO:0000256" key="3">
    <source>
        <dbReference type="ARBA" id="ARBA00023125"/>
    </source>
</evidence>
<protein>
    <submittedName>
        <fullName evidence="6">HTH-type transcriptional regulator gltC</fullName>
    </submittedName>
</protein>
<dbReference type="Pfam" id="PF03466">
    <property type="entry name" value="LysR_substrate"/>
    <property type="match status" value="1"/>
</dbReference>
<evidence type="ECO:0000256" key="2">
    <source>
        <dbReference type="ARBA" id="ARBA00023015"/>
    </source>
</evidence>
<dbReference type="PANTHER" id="PTHR30346:SF0">
    <property type="entry name" value="HCA OPERON TRANSCRIPTIONAL ACTIVATOR HCAR"/>
    <property type="match status" value="1"/>
</dbReference>
<sequence length="295" mass="33992">MISKTNKIELRQLRYFRALAEELHYHKAANKLHISQSALSQQIKLLEQQLGVPLFDRLNKKISLSDLGELFYAEAVHILQQVERSMERLDQFHTGSAGTLKIGFVASAMSSFLPEAIKKFHTAYPAIHLRFEEMNNFEQLPALENGDIDIGFMRSNQVRDQMHILRVFEETFTIILPRNHRFGNYHFKDLSILKDEDFILFPNAKSEFYFQQIINLCSDSGFYPRITHQAIHGPTIFSLVGCGMGISIIPTSLAQLHTEDVIAIELKAIPQRTQIFAVWDKSNQNPQIQRFMKSI</sequence>
<keyword evidence="2" id="KW-0805">Transcription regulation</keyword>
<dbReference type="SUPFAM" id="SSF53850">
    <property type="entry name" value="Periplasmic binding protein-like II"/>
    <property type="match status" value="1"/>
</dbReference>
<dbReference type="PANTHER" id="PTHR30346">
    <property type="entry name" value="TRANSCRIPTIONAL DUAL REGULATOR HCAR-RELATED"/>
    <property type="match status" value="1"/>
</dbReference>
<keyword evidence="3" id="KW-0238">DNA-binding</keyword>
<reference evidence="6 7" key="1">
    <citation type="submission" date="2018-06" db="EMBL/GenBank/DDBJ databases">
        <authorList>
            <consortium name="Pathogen Informatics"/>
            <person name="Doyle S."/>
        </authorList>
    </citation>
    <scope>NUCLEOTIDE SEQUENCE [LARGE SCALE GENOMIC DNA]</scope>
    <source>
        <strain evidence="6 7">NCTC11388</strain>
    </source>
</reference>
<dbReference type="Gene3D" id="3.40.190.10">
    <property type="entry name" value="Periplasmic binding protein-like II"/>
    <property type="match status" value="2"/>
</dbReference>
<name>A0A380B9W8_SPHSI</name>
<dbReference type="GO" id="GO:0003677">
    <property type="term" value="F:DNA binding"/>
    <property type="evidence" value="ECO:0007669"/>
    <property type="project" value="UniProtKB-KW"/>
</dbReference>
<dbReference type="RefSeq" id="WP_115168895.1">
    <property type="nucleotide sequence ID" value="NZ_UGYW01000001.1"/>
</dbReference>
<feature type="domain" description="HTH lysR-type" evidence="5">
    <location>
        <begin position="8"/>
        <end position="65"/>
    </location>
</feature>
<dbReference type="PROSITE" id="PS50931">
    <property type="entry name" value="HTH_LYSR"/>
    <property type="match status" value="1"/>
</dbReference>
<gene>
    <name evidence="6" type="primary">gltC</name>
    <name evidence="6" type="ORF">NCTC11388_00427</name>
</gene>
<dbReference type="InterPro" id="IPR000847">
    <property type="entry name" value="LysR_HTH_N"/>
</dbReference>
<dbReference type="EMBL" id="UGYW01000001">
    <property type="protein sequence ID" value="SUI97776.1"/>
    <property type="molecule type" value="Genomic_DNA"/>
</dbReference>